<feature type="domain" description="MobA/VirD2-like nuclease" evidence="2">
    <location>
        <begin position="59"/>
        <end position="181"/>
    </location>
</feature>
<reference evidence="3 4" key="1">
    <citation type="submission" date="2015-02" db="EMBL/GenBank/DDBJ databases">
        <title>Physiological reanalysis, assessment of diazotrophy, and genome sequences of multiple isolates of Streptomyces thermoautotrophicus.</title>
        <authorList>
            <person name="MacKellar D.C."/>
            <person name="Lieber L."/>
            <person name="Norman J."/>
            <person name="Bolger A."/>
            <person name="Tobin C."/>
            <person name="Murray J.W."/>
            <person name="Prell J."/>
        </authorList>
    </citation>
    <scope>NUCLEOTIDE SEQUENCE [LARGE SCALE GENOMIC DNA]</scope>
    <source>
        <strain evidence="3 4">UBT1</strain>
    </source>
</reference>
<evidence type="ECO:0000256" key="1">
    <source>
        <dbReference type="SAM" id="MobiDB-lite"/>
    </source>
</evidence>
<dbReference type="EMBL" id="JYIJ01000009">
    <property type="protein sequence ID" value="KWX05858.1"/>
    <property type="molecule type" value="Genomic_DNA"/>
</dbReference>
<protein>
    <recommendedName>
        <fullName evidence="2">MobA/VirD2-like nuclease domain-containing protein</fullName>
    </recommendedName>
</protein>
<evidence type="ECO:0000259" key="2">
    <source>
        <dbReference type="Pfam" id="PF03432"/>
    </source>
</evidence>
<name>A0A132N6W6_9ACTN</name>
<dbReference type="Pfam" id="PF03432">
    <property type="entry name" value="Relaxase"/>
    <property type="match status" value="1"/>
</dbReference>
<dbReference type="InterPro" id="IPR005094">
    <property type="entry name" value="Endonuclease_MobA/VirD2"/>
</dbReference>
<dbReference type="RefSeq" id="WP_067067666.1">
    <property type="nucleotide sequence ID" value="NZ_JYIJ01000009.1"/>
</dbReference>
<feature type="region of interest" description="Disordered" evidence="1">
    <location>
        <begin position="855"/>
        <end position="894"/>
    </location>
</feature>
<accession>A0A132N6W6</accession>
<sequence length="894" mass="96473">MIAKIGKGRDFAGLFRYLYGPGKQTKSGRVVETHFNPHIVATNLPDLREPPRDPSQRCGYDVSGMVQLMREVAEQNHRADYRVWHTSLSAAPEDCAAGRMLSDEEWQRVAEDYMRGMGLYGNADRGHDVPWVAIRHDNGREKTHIHIVASRVRYDGRVIDARNDRYRSMAVCREIERRYGLADASAEDRQVSRLSTVTRTEREIFAERREAIRQRVEADRLVVADRVRAALARAGGSMERFVEELEAAGVLVEATRTRVGVQNGLKFGLAGAVDVDGQQRWYASHHLHRDLAWKKIAPQLGLDPDAWRLGPAPTQEETGKSAQVVDARRELAARVRAALEACGGEAEAFHAALAEAGVAWRVNLASTGRVSGYAFALTEEGGENAVWWPGSKLGRDLAWSRLAPRLRGVAEAARAERERKVGEGADVVLDELPVRERLAYLVRQAAAVAGDEEAFFARLADEGLRVRRVERAGALVGYLVALPGDRDERGRPVWYGADNLAPDLTWARIRDRWQPAPPGAGLPAPRPASRAAVWHQAAEAVGEAATAVEVAPAAEAAAVVESVRDLITVAATHSPAQVRRQLVAAARDYERAARGINGSGAASRHASQVRAAGRMLAELGRIATRTDGAGPAVAVIVALVAAAVAVQRWQHNRQRTQAAQAAADAAARLRAAAEQLAPGHAAGRVDPLGGVPAAEVARRHGGAMAAHARAVLGPEAEQVVGSDRWPQITVDLYRAQRAGVDPGQVLATAKDQAQRQGAHATLADAVAEHAAGARRRAEQAQRDAQLAPVRAALPQHAEAIAADPAWPALAATLARARETGHDPARLLAAVAAQRELHTADSLAQVLTWRLQRRLAGQGGSEPGPVTPARAPAAQPEHLHRRPQLSGRLRGGPRR</sequence>
<dbReference type="Proteomes" id="UP000070659">
    <property type="component" value="Unassembled WGS sequence"/>
</dbReference>
<evidence type="ECO:0000313" key="4">
    <source>
        <dbReference type="Proteomes" id="UP000070659"/>
    </source>
</evidence>
<dbReference type="PATRIC" id="fig|1469144.8.peg.1565"/>
<evidence type="ECO:0000313" key="3">
    <source>
        <dbReference type="EMBL" id="KWX05858.1"/>
    </source>
</evidence>
<gene>
    <name evidence="3" type="ORF">TH66_00545</name>
</gene>
<dbReference type="AlphaFoldDB" id="A0A132N6W6"/>
<proteinExistence type="predicted"/>
<comment type="caution">
    <text evidence="3">The sequence shown here is derived from an EMBL/GenBank/DDBJ whole genome shotgun (WGS) entry which is preliminary data.</text>
</comment>
<organism evidence="3 4">
    <name type="scientific">Carbonactinospora thermoautotrophica</name>
    <dbReference type="NCBI Taxonomy" id="1469144"/>
    <lineage>
        <taxon>Bacteria</taxon>
        <taxon>Bacillati</taxon>
        <taxon>Actinomycetota</taxon>
        <taxon>Actinomycetes</taxon>
        <taxon>Kitasatosporales</taxon>
        <taxon>Carbonactinosporaceae</taxon>
        <taxon>Carbonactinospora</taxon>
    </lineage>
</organism>